<dbReference type="EMBL" id="OD567863">
    <property type="protein sequence ID" value="CAD7446254.1"/>
    <property type="molecule type" value="Genomic_DNA"/>
</dbReference>
<evidence type="ECO:0000256" key="1">
    <source>
        <dbReference type="SAM" id="Coils"/>
    </source>
</evidence>
<evidence type="ECO:0000313" key="3">
    <source>
        <dbReference type="EMBL" id="CAD7446254.1"/>
    </source>
</evidence>
<reference evidence="3" key="1">
    <citation type="submission" date="2020-11" db="EMBL/GenBank/DDBJ databases">
        <authorList>
            <person name="Tran Van P."/>
        </authorList>
    </citation>
    <scope>NUCLEOTIDE SEQUENCE</scope>
</reference>
<feature type="compositionally biased region" description="Polar residues" evidence="2">
    <location>
        <begin position="307"/>
        <end position="321"/>
    </location>
</feature>
<feature type="compositionally biased region" description="Polar residues" evidence="2">
    <location>
        <begin position="390"/>
        <end position="437"/>
    </location>
</feature>
<accession>A0A7R9I5G3</accession>
<evidence type="ECO:0000256" key="2">
    <source>
        <dbReference type="SAM" id="MobiDB-lite"/>
    </source>
</evidence>
<gene>
    <name evidence="3" type="ORF">TBIB3V08_LOCUS8588</name>
</gene>
<keyword evidence="1" id="KW-0175">Coiled coil</keyword>
<feature type="compositionally biased region" description="Gly residues" evidence="2">
    <location>
        <begin position="558"/>
        <end position="568"/>
    </location>
</feature>
<dbReference type="AlphaFoldDB" id="A0A7R9I5G3"/>
<feature type="compositionally biased region" description="Basic and acidic residues" evidence="2">
    <location>
        <begin position="542"/>
        <end position="557"/>
    </location>
</feature>
<feature type="coiled-coil region" evidence="1">
    <location>
        <begin position="191"/>
        <end position="246"/>
    </location>
</feature>
<feature type="region of interest" description="Disordered" evidence="2">
    <location>
        <begin position="339"/>
        <end position="437"/>
    </location>
</feature>
<name>A0A7R9I5G3_9NEOP</name>
<feature type="region of interest" description="Disordered" evidence="2">
    <location>
        <begin position="298"/>
        <end position="321"/>
    </location>
</feature>
<feature type="region of interest" description="Disordered" evidence="2">
    <location>
        <begin position="508"/>
        <end position="568"/>
    </location>
</feature>
<feature type="region of interest" description="Disordered" evidence="2">
    <location>
        <begin position="107"/>
        <end position="160"/>
    </location>
</feature>
<organism evidence="3">
    <name type="scientific">Timema bartmani</name>
    <dbReference type="NCBI Taxonomy" id="61472"/>
    <lineage>
        <taxon>Eukaryota</taxon>
        <taxon>Metazoa</taxon>
        <taxon>Ecdysozoa</taxon>
        <taxon>Arthropoda</taxon>
        <taxon>Hexapoda</taxon>
        <taxon>Insecta</taxon>
        <taxon>Pterygota</taxon>
        <taxon>Neoptera</taxon>
        <taxon>Polyneoptera</taxon>
        <taxon>Phasmatodea</taxon>
        <taxon>Timematodea</taxon>
        <taxon>Timematoidea</taxon>
        <taxon>Timematidae</taxon>
        <taxon>Timema</taxon>
    </lineage>
</organism>
<feature type="region of interest" description="Disordered" evidence="2">
    <location>
        <begin position="1"/>
        <end position="20"/>
    </location>
</feature>
<feature type="compositionally biased region" description="Polar residues" evidence="2">
    <location>
        <begin position="346"/>
        <end position="374"/>
    </location>
</feature>
<sequence>MTLTQQRSLVPMPPGRDNGSLDDDLDSLASYGSVASCDHAYFARNGTTFSGRQMKYVVHCSSHGGATMEYLTPTQRANRKIRRLSALLQQTEHDLEKKNLEIGRLTQERHSLPLSGSNFAEATTKDQELSVESPDSGRHERSHASSSLGDSGLFEDLGGPHMSVVEDREGEYELRLEKLLRNHSDQTRELKERHNDKVEELLMKLTDVNNRYCELRTEHDQAQDRLLQSNKERDILRRTLEEQEERHKSMYLKMYLKGQEAARFEHADQVLEFAHKAPERVSVPELLQQLQDARNELDSMKSKEPWPSQQQEPTIPGPSYQQELTVLGPSFQQELTIKGPSREQELTVQGPSTEQELTVQEPSTEQELTIQGSSREQEITVQGPVREQELTVQGPSREQELTVQGPSREQELTVQGPSRQQELTIQGPSREQELTFQGSSEEIKAYHPRAFKKERAYHPRAFMPARAYHPRAFKNARTYHLKAFKRARAYHPRTFKRSRAYHPRAVKRARAYRQKQDSDNPDLPNTGSARQRVMVNEAAEVMVREVRKSSAKSRGEKSGTGGGGVRMN</sequence>
<protein>
    <submittedName>
        <fullName evidence="3">Uncharacterized protein</fullName>
    </submittedName>
</protein>
<proteinExistence type="predicted"/>